<sequence>MTRTFGSFEDLSARGGKRRKTRRKRGKGQIFTRSRNSMIGRKLINPTGGNSWEILTEENGVVSVKEISSGTGATGNQTIFGPIELSVLHQAGWVWEEITSSSGATHSGGRKRKTRKKAPIKILCDFPSGNIIHKKTKTIKDKNIFTLEIKKDPYPKSVKKKYQNWYFFKVENAKGEKCKFIIENLVNIDNDWNKHNVVFTYNHKDFKRHPTEVKNNTLSWEFTPKKNNVCFSYYVPYCLSRNYKLTDKLSKRKAVKKSILGLSLLKNKIEVLKFGKGEKNIFIIARQHPGETIGSWMLEGFISTFFSPKSHKIRKILMNKFTFHIFPMANPDGVQLGHWYTQSHGDNCNRQWHKTKCLEVKMMRNYIEKQDNGCLYIDLHGDEGCSNHFITASGKAKEDKHSPYNFFRKRMVEYNKHFQLKDYYTVKLHKVHGTFDGAWDNSFTIEGCMKHDYNKQSLQLEPLKIGKHLFKALYDWSYLKQ</sequence>
<comment type="cofactor">
    <cofactor evidence="1">
        <name>Zn(2+)</name>
        <dbReference type="ChEBI" id="CHEBI:29105"/>
    </cofactor>
</comment>
<dbReference type="InterPro" id="IPR000834">
    <property type="entry name" value="Peptidase_M14"/>
</dbReference>
<feature type="domain" description="Peptidase M14" evidence="3">
    <location>
        <begin position="235"/>
        <end position="481"/>
    </location>
</feature>
<feature type="compositionally biased region" description="Basic residues" evidence="2">
    <location>
        <begin position="15"/>
        <end position="27"/>
    </location>
</feature>
<evidence type="ECO:0000256" key="2">
    <source>
        <dbReference type="SAM" id="MobiDB-lite"/>
    </source>
</evidence>
<reference evidence="4" key="1">
    <citation type="journal article" date="2020" name="Nature">
        <title>Giant virus diversity and host interactions through global metagenomics.</title>
        <authorList>
            <person name="Schulz F."/>
            <person name="Roux S."/>
            <person name="Paez-Espino D."/>
            <person name="Jungbluth S."/>
            <person name="Walsh D.A."/>
            <person name="Denef V.J."/>
            <person name="McMahon K.D."/>
            <person name="Konstantinidis K.T."/>
            <person name="Eloe-Fadrosh E.A."/>
            <person name="Kyrpides N.C."/>
            <person name="Woyke T."/>
        </authorList>
    </citation>
    <scope>NUCLEOTIDE SEQUENCE</scope>
    <source>
        <strain evidence="4">GVMAG-M-3300024261-37</strain>
    </source>
</reference>
<dbReference type="EMBL" id="MN740239">
    <property type="protein sequence ID" value="QHT95281.1"/>
    <property type="molecule type" value="Genomic_DNA"/>
</dbReference>
<dbReference type="SUPFAM" id="SSF53187">
    <property type="entry name" value="Zn-dependent exopeptidases"/>
    <property type="match status" value="1"/>
</dbReference>
<protein>
    <recommendedName>
        <fullName evidence="3">Peptidase M14 domain-containing protein</fullName>
    </recommendedName>
</protein>
<dbReference type="GO" id="GO:0004181">
    <property type="term" value="F:metallocarboxypeptidase activity"/>
    <property type="evidence" value="ECO:0007669"/>
    <property type="project" value="InterPro"/>
</dbReference>
<dbReference type="PROSITE" id="PS52035">
    <property type="entry name" value="PEPTIDASE_M14"/>
    <property type="match status" value="1"/>
</dbReference>
<dbReference type="Pfam" id="PF18027">
    <property type="entry name" value="Pepdidase_M14_N"/>
    <property type="match status" value="1"/>
</dbReference>
<evidence type="ECO:0000259" key="3">
    <source>
        <dbReference type="PROSITE" id="PS52035"/>
    </source>
</evidence>
<dbReference type="Pfam" id="PF00246">
    <property type="entry name" value="Peptidase_M14"/>
    <property type="match status" value="1"/>
</dbReference>
<organism evidence="4">
    <name type="scientific">viral metagenome</name>
    <dbReference type="NCBI Taxonomy" id="1070528"/>
    <lineage>
        <taxon>unclassified sequences</taxon>
        <taxon>metagenomes</taxon>
        <taxon>organismal metagenomes</taxon>
    </lineage>
</organism>
<name>A0A6C0IQ12_9ZZZZ</name>
<feature type="region of interest" description="Disordered" evidence="2">
    <location>
        <begin position="1"/>
        <end position="29"/>
    </location>
</feature>
<dbReference type="PANTHER" id="PTHR12756">
    <property type="entry name" value="CYTOSOLIC CARBOXYPEPTIDASE"/>
    <property type="match status" value="1"/>
</dbReference>
<proteinExistence type="predicted"/>
<dbReference type="GO" id="GO:0006508">
    <property type="term" value="P:proteolysis"/>
    <property type="evidence" value="ECO:0007669"/>
    <property type="project" value="InterPro"/>
</dbReference>
<dbReference type="InterPro" id="IPR050821">
    <property type="entry name" value="Cytosolic_carboxypeptidase"/>
</dbReference>
<dbReference type="Gene3D" id="3.40.630.10">
    <property type="entry name" value="Zn peptidases"/>
    <property type="match status" value="1"/>
</dbReference>
<evidence type="ECO:0000313" key="4">
    <source>
        <dbReference type="EMBL" id="QHT95281.1"/>
    </source>
</evidence>
<evidence type="ECO:0000256" key="1">
    <source>
        <dbReference type="ARBA" id="ARBA00001947"/>
    </source>
</evidence>
<dbReference type="Gene3D" id="2.60.40.3120">
    <property type="match status" value="1"/>
</dbReference>
<dbReference type="PANTHER" id="PTHR12756:SF11">
    <property type="entry name" value="CYTOSOLIC CARBOXYPEPTIDASE 1"/>
    <property type="match status" value="1"/>
</dbReference>
<dbReference type="AlphaFoldDB" id="A0A6C0IQ12"/>
<dbReference type="InterPro" id="IPR040626">
    <property type="entry name" value="Pepdidase_M14_N"/>
</dbReference>
<accession>A0A6C0IQ12</accession>
<dbReference type="GO" id="GO:0008270">
    <property type="term" value="F:zinc ion binding"/>
    <property type="evidence" value="ECO:0007669"/>
    <property type="project" value="InterPro"/>
</dbReference>